<sequence>MYDTYSGPVRFLNRLPRRWRALAEEVLKFGSIGLVNTAVTMLIFNVLLSIGPLKANVAATVVATTCSYFMNRHWTYRHLPKTSLKREYTLFFVFNLIGFLIESIILAVARYGMHFDEHTDVAAFNIAKFSGLVIATLFRFWAYRSFVFKASAKKAATLDAEELEPAVAK</sequence>
<feature type="transmembrane region" description="Helical" evidence="6">
    <location>
        <begin position="53"/>
        <end position="70"/>
    </location>
</feature>
<feature type="transmembrane region" description="Helical" evidence="6">
    <location>
        <begin position="26"/>
        <end position="47"/>
    </location>
</feature>
<evidence type="ECO:0000259" key="7">
    <source>
        <dbReference type="Pfam" id="PF04138"/>
    </source>
</evidence>
<comment type="subcellular location">
    <subcellularLocation>
        <location evidence="1">Membrane</location>
        <topology evidence="1">Multi-pass membrane protein</topology>
    </subcellularLocation>
</comment>
<protein>
    <submittedName>
        <fullName evidence="8">GtrA family protein</fullName>
    </submittedName>
</protein>
<keyword evidence="3 6" id="KW-0812">Transmembrane</keyword>
<evidence type="ECO:0000313" key="9">
    <source>
        <dbReference type="Proteomes" id="UP000000844"/>
    </source>
</evidence>
<reference evidence="8 9" key="1">
    <citation type="journal article" date="2009" name="Stand. Genomic Sci.">
        <title>Complete genome sequence of Stackebrandtia nassauensis type strain (LLR-40K-21).</title>
        <authorList>
            <person name="Munk C."/>
            <person name="Lapidus A."/>
            <person name="Copeland A."/>
            <person name="Jando M."/>
            <person name="Mayilraj S."/>
            <person name="Glavina Del Rio T."/>
            <person name="Nolan M."/>
            <person name="Chen F."/>
            <person name="Lucas S."/>
            <person name="Tice H."/>
            <person name="Cheng J.F."/>
            <person name="Han C."/>
            <person name="Detter J.C."/>
            <person name="Bruce D."/>
            <person name="Goodwin L."/>
            <person name="Chain P."/>
            <person name="Pitluck S."/>
            <person name="Goker M."/>
            <person name="Ovchinikova G."/>
            <person name="Pati A."/>
            <person name="Ivanova N."/>
            <person name="Mavromatis K."/>
            <person name="Chen A."/>
            <person name="Palaniappan K."/>
            <person name="Land M."/>
            <person name="Hauser L."/>
            <person name="Chang Y.J."/>
            <person name="Jeffries C.D."/>
            <person name="Bristow J."/>
            <person name="Eisen J.A."/>
            <person name="Markowitz V."/>
            <person name="Hugenholtz P."/>
            <person name="Kyrpides N.C."/>
            <person name="Klenk H.P."/>
        </authorList>
    </citation>
    <scope>NUCLEOTIDE SEQUENCE [LARGE SCALE GENOMIC DNA]</scope>
    <source>
        <strain evidence="9">DSM 44728 / CIP 108903 / NRRL B-16338 / NBRC 102104 / LLR-40K-21</strain>
    </source>
</reference>
<keyword evidence="4 6" id="KW-1133">Transmembrane helix</keyword>
<dbReference type="Pfam" id="PF04138">
    <property type="entry name" value="GtrA_DPMS_TM"/>
    <property type="match status" value="1"/>
</dbReference>
<keyword evidence="5 6" id="KW-0472">Membrane</keyword>
<dbReference type="PANTHER" id="PTHR38459">
    <property type="entry name" value="PROPHAGE BACTOPRENOL-LINKED GLUCOSE TRANSLOCASE HOMOLOG"/>
    <property type="match status" value="1"/>
</dbReference>
<gene>
    <name evidence="8" type="ordered locus">Snas_0801</name>
</gene>
<dbReference type="eggNOG" id="COG2246">
    <property type="taxonomic scope" value="Bacteria"/>
</dbReference>
<organism evidence="8 9">
    <name type="scientific">Stackebrandtia nassauensis (strain DSM 44728 / CIP 108903 / NRRL B-16338 / NBRC 102104 / LLR-40K-21)</name>
    <dbReference type="NCBI Taxonomy" id="446470"/>
    <lineage>
        <taxon>Bacteria</taxon>
        <taxon>Bacillati</taxon>
        <taxon>Actinomycetota</taxon>
        <taxon>Actinomycetes</taxon>
        <taxon>Glycomycetales</taxon>
        <taxon>Glycomycetaceae</taxon>
        <taxon>Stackebrandtia</taxon>
    </lineage>
</organism>
<keyword evidence="9" id="KW-1185">Reference proteome</keyword>
<feature type="transmembrane region" description="Helical" evidence="6">
    <location>
        <begin position="121"/>
        <end position="142"/>
    </location>
</feature>
<accession>D3Q808</accession>
<comment type="similarity">
    <text evidence="2">Belongs to the GtrA family.</text>
</comment>
<dbReference type="Proteomes" id="UP000000844">
    <property type="component" value="Chromosome"/>
</dbReference>
<feature type="transmembrane region" description="Helical" evidence="6">
    <location>
        <begin position="90"/>
        <end position="109"/>
    </location>
</feature>
<dbReference type="AlphaFoldDB" id="D3Q808"/>
<name>D3Q808_STANL</name>
<dbReference type="HOGENOM" id="CLU_083873_0_1_11"/>
<dbReference type="OrthoDB" id="9807815at2"/>
<proteinExistence type="inferred from homology"/>
<dbReference type="GO" id="GO:0005886">
    <property type="term" value="C:plasma membrane"/>
    <property type="evidence" value="ECO:0007669"/>
    <property type="project" value="TreeGrafter"/>
</dbReference>
<dbReference type="InterPro" id="IPR051401">
    <property type="entry name" value="GtrA_CellWall_Glycosyl"/>
</dbReference>
<evidence type="ECO:0000256" key="6">
    <source>
        <dbReference type="SAM" id="Phobius"/>
    </source>
</evidence>
<evidence type="ECO:0000256" key="4">
    <source>
        <dbReference type="ARBA" id="ARBA00022989"/>
    </source>
</evidence>
<evidence type="ECO:0000256" key="3">
    <source>
        <dbReference type="ARBA" id="ARBA00022692"/>
    </source>
</evidence>
<dbReference type="EMBL" id="CP001778">
    <property type="protein sequence ID" value="ADD40513.1"/>
    <property type="molecule type" value="Genomic_DNA"/>
</dbReference>
<dbReference type="PANTHER" id="PTHR38459:SF1">
    <property type="entry name" value="PROPHAGE BACTOPRENOL-LINKED GLUCOSE TRANSLOCASE HOMOLOG"/>
    <property type="match status" value="1"/>
</dbReference>
<evidence type="ECO:0000313" key="8">
    <source>
        <dbReference type="EMBL" id="ADD40513.1"/>
    </source>
</evidence>
<feature type="domain" description="GtrA/DPMS transmembrane" evidence="7">
    <location>
        <begin position="28"/>
        <end position="148"/>
    </location>
</feature>
<dbReference type="KEGG" id="sna:Snas_0801"/>
<dbReference type="InterPro" id="IPR007267">
    <property type="entry name" value="GtrA_DPMS_TM"/>
</dbReference>
<evidence type="ECO:0000256" key="1">
    <source>
        <dbReference type="ARBA" id="ARBA00004141"/>
    </source>
</evidence>
<evidence type="ECO:0000256" key="5">
    <source>
        <dbReference type="ARBA" id="ARBA00023136"/>
    </source>
</evidence>
<evidence type="ECO:0000256" key="2">
    <source>
        <dbReference type="ARBA" id="ARBA00009399"/>
    </source>
</evidence>
<dbReference type="GO" id="GO:0000271">
    <property type="term" value="P:polysaccharide biosynthetic process"/>
    <property type="evidence" value="ECO:0007669"/>
    <property type="project" value="InterPro"/>
</dbReference>
<dbReference type="STRING" id="446470.Snas_0801"/>